<dbReference type="InterPro" id="IPR020039">
    <property type="entry name" value="PseF"/>
</dbReference>
<dbReference type="AlphaFoldDB" id="A0A434A7U3"/>
<dbReference type="OrthoDB" id="9805604at2"/>
<sequence length="230" mass="26132">MSNLCIIPARGGSKRIPRKNIKPFLGKPIIAYSIEAAINSGLFDEVMVSTDDSEIAEIANKYGATVPFLRTEKASSDFATTFDVIEEVVAQYEAINRNFDFICCLYACAPFVTSDKLSESLKMLETQEYDSVFPVIPFGFPIQRALKLEGEKINFFYPEFSLSRSQDLEKSYHDAGQFYWMNINRCLKKKKIVTNNSGCIIISEIEGQDIDNHIDWKLAELKYELLQSTE</sequence>
<name>A0A434A7U3_9FLAO</name>
<dbReference type="PANTHER" id="PTHR21485">
    <property type="entry name" value="HAD SUPERFAMILY MEMBERS CMAS AND KDSC"/>
    <property type="match status" value="1"/>
</dbReference>
<dbReference type="Proteomes" id="UP000288102">
    <property type="component" value="Unassembled WGS sequence"/>
</dbReference>
<keyword evidence="2" id="KW-1185">Reference proteome</keyword>
<dbReference type="NCBIfam" id="TIGR03584">
    <property type="entry name" value="PseF"/>
    <property type="match status" value="1"/>
</dbReference>
<dbReference type="EC" id="2.7.7.81" evidence="1"/>
<keyword evidence="1" id="KW-0808">Transferase</keyword>
<accession>A0A434A7U3</accession>
<organism evidence="1 2">
    <name type="scientific">Flavobacterium cupreum</name>
    <dbReference type="NCBI Taxonomy" id="2133766"/>
    <lineage>
        <taxon>Bacteria</taxon>
        <taxon>Pseudomonadati</taxon>
        <taxon>Bacteroidota</taxon>
        <taxon>Flavobacteriia</taxon>
        <taxon>Flavobacteriales</taxon>
        <taxon>Flavobacteriaceae</taxon>
        <taxon>Flavobacterium</taxon>
    </lineage>
</organism>
<dbReference type="PANTHER" id="PTHR21485:SF6">
    <property type="entry name" value="N-ACYLNEURAMINATE CYTIDYLYLTRANSFERASE-RELATED"/>
    <property type="match status" value="1"/>
</dbReference>
<evidence type="ECO:0000313" key="1">
    <source>
        <dbReference type="EMBL" id="RUT70416.1"/>
    </source>
</evidence>
<dbReference type="CDD" id="cd02513">
    <property type="entry name" value="CMP-NeuAc_Synthase"/>
    <property type="match status" value="1"/>
</dbReference>
<keyword evidence="1" id="KW-0548">Nucleotidyltransferase</keyword>
<reference evidence="2" key="1">
    <citation type="journal article" date="2019" name="Syst. Appl. Microbiol.">
        <title>Flavobacterium circumlabens sp. nov. and Flavobacterium cupreum sp. nov., two psychrotrophic species isolated from Antarctic environmental samples.</title>
        <authorList>
            <person name="Kralova S."/>
            <person name="Busse H.-J."/>
            <person name="Svec P."/>
            <person name="Maslanova I."/>
            <person name="Stankova E."/>
            <person name="Bartak M."/>
            <person name="Sedlacek I."/>
        </authorList>
    </citation>
    <scope>NUCLEOTIDE SEQUENCE [LARGE SCALE GENOMIC DNA]</scope>
    <source>
        <strain evidence="2">CCM 8825</strain>
    </source>
</reference>
<dbReference type="RefSeq" id="WP_127338499.1">
    <property type="nucleotide sequence ID" value="NZ_QWDM01000006.1"/>
</dbReference>
<dbReference type="Gene3D" id="3.90.550.10">
    <property type="entry name" value="Spore Coat Polysaccharide Biosynthesis Protein SpsA, Chain A"/>
    <property type="match status" value="1"/>
</dbReference>
<dbReference type="EMBL" id="QWDM01000006">
    <property type="protein sequence ID" value="RUT70416.1"/>
    <property type="molecule type" value="Genomic_DNA"/>
</dbReference>
<dbReference type="GO" id="GO:0008781">
    <property type="term" value="F:N-acylneuraminate cytidylyltransferase activity"/>
    <property type="evidence" value="ECO:0007669"/>
    <property type="project" value="TreeGrafter"/>
</dbReference>
<gene>
    <name evidence="1" type="primary">pseF</name>
    <name evidence="1" type="ORF">D0817_11425</name>
</gene>
<dbReference type="InterPro" id="IPR050793">
    <property type="entry name" value="CMP-NeuNAc_synthase"/>
</dbReference>
<proteinExistence type="predicted"/>
<evidence type="ECO:0000313" key="2">
    <source>
        <dbReference type="Proteomes" id="UP000288102"/>
    </source>
</evidence>
<dbReference type="InterPro" id="IPR029044">
    <property type="entry name" value="Nucleotide-diphossugar_trans"/>
</dbReference>
<comment type="caution">
    <text evidence="1">The sequence shown here is derived from an EMBL/GenBank/DDBJ whole genome shotgun (WGS) entry which is preliminary data.</text>
</comment>
<protein>
    <submittedName>
        <fullName evidence="1">Pseudaminic acid cytidylyltransferase</fullName>
        <ecNumber evidence="1">2.7.7.81</ecNumber>
    </submittedName>
</protein>
<dbReference type="SUPFAM" id="SSF53448">
    <property type="entry name" value="Nucleotide-diphospho-sugar transferases"/>
    <property type="match status" value="1"/>
</dbReference>
<dbReference type="Pfam" id="PF02348">
    <property type="entry name" value="CTP_transf_3"/>
    <property type="match status" value="1"/>
</dbReference>
<dbReference type="InterPro" id="IPR003329">
    <property type="entry name" value="Cytidylyl_trans"/>
</dbReference>